<reference evidence="1" key="1">
    <citation type="submission" date="2023-03" db="EMBL/GenBank/DDBJ databases">
        <title>Massive genome expansion in bonnet fungi (Mycena s.s.) driven by repeated elements and novel gene families across ecological guilds.</title>
        <authorList>
            <consortium name="Lawrence Berkeley National Laboratory"/>
            <person name="Harder C.B."/>
            <person name="Miyauchi S."/>
            <person name="Viragh M."/>
            <person name="Kuo A."/>
            <person name="Thoen E."/>
            <person name="Andreopoulos B."/>
            <person name="Lu D."/>
            <person name="Skrede I."/>
            <person name="Drula E."/>
            <person name="Henrissat B."/>
            <person name="Morin E."/>
            <person name="Kohler A."/>
            <person name="Barry K."/>
            <person name="LaButti K."/>
            <person name="Morin E."/>
            <person name="Salamov A."/>
            <person name="Lipzen A."/>
            <person name="Mereny Z."/>
            <person name="Hegedus B."/>
            <person name="Baldrian P."/>
            <person name="Stursova M."/>
            <person name="Weitz H."/>
            <person name="Taylor A."/>
            <person name="Grigoriev I.V."/>
            <person name="Nagy L.G."/>
            <person name="Martin F."/>
            <person name="Kauserud H."/>
        </authorList>
    </citation>
    <scope>NUCLEOTIDE SEQUENCE</scope>
    <source>
        <strain evidence="1">9284</strain>
    </source>
</reference>
<sequence>MPDLPLELLGLIADETRDDTETLFALRLVSKAFKQIATSLAFRVIAVEDRVESAQAVLSLMQNYDEAITTSVRELVFLGVSGDFGSNDNSENEGIDALIALFSALIKFPNLACLRFHFYEVYAEDCHHGDMPREPSHFLRLQLGIFDALATSPLPSTVKTLVLKNIIPVWAEHDIYHREDFRAIFRSLETLEISDIPSEYEARCEPGYRHFWEANVAAMIRSATSLVSLTIRCAIGPVGVYPTLPFGDILLPHLSKLLLQDFTLEPLVPRCDVLEFIVRHQDTLTHLELHDCSIGSQEPTGSNSAPRQHERPWYAIFERFAAELGQLNNFVFKCPDPEWSSGEFPYTALYPTGGMYVFEQDVGDRDRDRAALESLQALVKSRSECL</sequence>
<dbReference type="AlphaFoldDB" id="A0AAD7C889"/>
<dbReference type="EMBL" id="JARKIF010000004">
    <property type="protein sequence ID" value="KAJ7641789.1"/>
    <property type="molecule type" value="Genomic_DNA"/>
</dbReference>
<protein>
    <recommendedName>
        <fullName evidence="3">F-box domain-containing protein</fullName>
    </recommendedName>
</protein>
<name>A0AAD7C889_9AGAR</name>
<evidence type="ECO:0000313" key="1">
    <source>
        <dbReference type="EMBL" id="KAJ7641789.1"/>
    </source>
</evidence>
<evidence type="ECO:0008006" key="3">
    <source>
        <dbReference type="Google" id="ProtNLM"/>
    </source>
</evidence>
<dbReference type="PANTHER" id="PTHR42057:SF2">
    <property type="entry name" value="F-BOX DOMAIN PROTEIN (AFU_ORTHOLOGUE AFUA_4G00200)-RELATED"/>
    <property type="match status" value="1"/>
</dbReference>
<keyword evidence="2" id="KW-1185">Reference proteome</keyword>
<dbReference type="Proteomes" id="UP001221142">
    <property type="component" value="Unassembled WGS sequence"/>
</dbReference>
<accession>A0AAD7C889</accession>
<organism evidence="1 2">
    <name type="scientific">Roridomyces roridus</name>
    <dbReference type="NCBI Taxonomy" id="1738132"/>
    <lineage>
        <taxon>Eukaryota</taxon>
        <taxon>Fungi</taxon>
        <taxon>Dikarya</taxon>
        <taxon>Basidiomycota</taxon>
        <taxon>Agaricomycotina</taxon>
        <taxon>Agaricomycetes</taxon>
        <taxon>Agaricomycetidae</taxon>
        <taxon>Agaricales</taxon>
        <taxon>Marasmiineae</taxon>
        <taxon>Mycenaceae</taxon>
        <taxon>Roridomyces</taxon>
    </lineage>
</organism>
<dbReference type="PANTHER" id="PTHR42057">
    <property type="entry name" value="F-BOX DOMAIN PROTEIN (AFU_ORTHOLOGUE AFUA_4G00200)"/>
    <property type="match status" value="1"/>
</dbReference>
<gene>
    <name evidence="1" type="ORF">FB45DRAFT_901010</name>
</gene>
<evidence type="ECO:0000313" key="2">
    <source>
        <dbReference type="Proteomes" id="UP001221142"/>
    </source>
</evidence>
<comment type="caution">
    <text evidence="1">The sequence shown here is derived from an EMBL/GenBank/DDBJ whole genome shotgun (WGS) entry which is preliminary data.</text>
</comment>
<proteinExistence type="predicted"/>